<dbReference type="InterPro" id="IPR044998">
    <property type="entry name" value="Timeless"/>
</dbReference>
<dbReference type="GO" id="GO:0031298">
    <property type="term" value="C:replication fork protection complex"/>
    <property type="evidence" value="ECO:0007669"/>
    <property type="project" value="TreeGrafter"/>
</dbReference>
<feature type="compositionally biased region" description="Polar residues" evidence="4">
    <location>
        <begin position="590"/>
        <end position="607"/>
    </location>
</feature>
<comment type="subcellular location">
    <subcellularLocation>
        <location evidence="1">Nucleus</location>
    </subcellularLocation>
</comment>
<dbReference type="PANTHER" id="PTHR22940">
    <property type="entry name" value="TIMEOUT/TIMELESS-2"/>
    <property type="match status" value="1"/>
</dbReference>
<reference evidence="6 7" key="1">
    <citation type="submission" date="2017-07" db="EMBL/GenBank/DDBJ databases">
        <title>An improved, manually edited Actinidia chinensis var. chinensis (kiwifruit) genome highlights the challenges associated with draft genomes and gene prediction in plants.</title>
        <authorList>
            <person name="Pilkington S."/>
            <person name="Crowhurst R."/>
            <person name="Hilario E."/>
            <person name="Nardozza S."/>
            <person name="Fraser L."/>
            <person name="Peng Y."/>
            <person name="Gunaseelan K."/>
            <person name="Simpson R."/>
            <person name="Tahir J."/>
            <person name="Deroles S."/>
            <person name="Templeton K."/>
            <person name="Luo Z."/>
            <person name="Davy M."/>
            <person name="Cheng C."/>
            <person name="Mcneilage M."/>
            <person name="Scaglione D."/>
            <person name="Liu Y."/>
            <person name="Zhang Q."/>
            <person name="Datson P."/>
            <person name="De Silva N."/>
            <person name="Gardiner S."/>
            <person name="Bassett H."/>
            <person name="Chagne D."/>
            <person name="Mccallum J."/>
            <person name="Dzierzon H."/>
            <person name="Deng C."/>
            <person name="Wang Y.-Y."/>
            <person name="Barron N."/>
            <person name="Manako K."/>
            <person name="Bowen J."/>
            <person name="Foster T."/>
            <person name="Erridge Z."/>
            <person name="Tiffin H."/>
            <person name="Waite C."/>
            <person name="Davies K."/>
            <person name="Grierson E."/>
            <person name="Laing W."/>
            <person name="Kirk R."/>
            <person name="Chen X."/>
            <person name="Wood M."/>
            <person name="Montefiori M."/>
            <person name="Brummell D."/>
            <person name="Schwinn K."/>
            <person name="Catanach A."/>
            <person name="Fullerton C."/>
            <person name="Li D."/>
            <person name="Meiyalaghan S."/>
            <person name="Nieuwenhuizen N."/>
            <person name="Read N."/>
            <person name="Prakash R."/>
            <person name="Hunter D."/>
            <person name="Zhang H."/>
            <person name="Mckenzie M."/>
            <person name="Knabel M."/>
            <person name="Harris A."/>
            <person name="Allan A."/>
            <person name="Chen A."/>
            <person name="Janssen B."/>
            <person name="Plunkett B."/>
            <person name="Dwamena C."/>
            <person name="Voogd C."/>
            <person name="Leif D."/>
            <person name="Lafferty D."/>
            <person name="Souleyre E."/>
            <person name="Varkonyi-Gasic E."/>
            <person name="Gambi F."/>
            <person name="Hanley J."/>
            <person name="Yao J.-L."/>
            <person name="Cheung J."/>
            <person name="David K."/>
            <person name="Warren B."/>
            <person name="Marsh K."/>
            <person name="Snowden K."/>
            <person name="Lin-Wang K."/>
            <person name="Brian L."/>
            <person name="Martinez-Sanchez M."/>
            <person name="Wang M."/>
            <person name="Ileperuma N."/>
            <person name="Macnee N."/>
            <person name="Campin R."/>
            <person name="Mcatee P."/>
            <person name="Drummond R."/>
            <person name="Espley R."/>
            <person name="Ireland H."/>
            <person name="Wu R."/>
            <person name="Atkinson R."/>
            <person name="Karunairetnam S."/>
            <person name="Bulley S."/>
            <person name="Chunkath S."/>
            <person name="Hanley Z."/>
            <person name="Storey R."/>
            <person name="Thrimawithana A."/>
            <person name="Thomson S."/>
            <person name="David C."/>
            <person name="Testolin R."/>
        </authorList>
    </citation>
    <scope>NUCLEOTIDE SEQUENCE [LARGE SCALE GENOMIC DNA]</scope>
    <source>
        <strain evidence="7">cv. Red5</strain>
        <tissue evidence="6">Young leaf</tissue>
    </source>
</reference>
<keyword evidence="7" id="KW-1185">Reference proteome</keyword>
<dbReference type="InterPro" id="IPR006906">
    <property type="entry name" value="Timeless_N"/>
</dbReference>
<dbReference type="AlphaFoldDB" id="A0A2R6REX9"/>
<evidence type="ECO:0000313" key="7">
    <source>
        <dbReference type="Proteomes" id="UP000241394"/>
    </source>
</evidence>
<gene>
    <name evidence="6" type="ORF">CEY00_Acc03392</name>
</gene>
<keyword evidence="3" id="KW-0131">Cell cycle</keyword>
<dbReference type="GO" id="GO:0043111">
    <property type="term" value="P:replication fork arrest"/>
    <property type="evidence" value="ECO:0007669"/>
    <property type="project" value="TreeGrafter"/>
</dbReference>
<feature type="region of interest" description="Disordered" evidence="4">
    <location>
        <begin position="1107"/>
        <end position="1165"/>
    </location>
</feature>
<feature type="region of interest" description="Disordered" evidence="4">
    <location>
        <begin position="844"/>
        <end position="895"/>
    </location>
</feature>
<protein>
    <submittedName>
        <fullName evidence="6">Protein timeless like</fullName>
    </submittedName>
</protein>
<feature type="compositionally biased region" description="Basic and acidic residues" evidence="4">
    <location>
        <begin position="880"/>
        <end position="895"/>
    </location>
</feature>
<name>A0A2R6REX9_ACTCC</name>
<accession>A0A2R6REX9</accession>
<keyword evidence="2" id="KW-0539">Nucleus</keyword>
<feature type="compositionally biased region" description="Basic residues" evidence="4">
    <location>
        <begin position="551"/>
        <end position="562"/>
    </location>
</feature>
<dbReference type="Proteomes" id="UP000241394">
    <property type="component" value="Chromosome LG6"/>
</dbReference>
<proteinExistence type="predicted"/>
<dbReference type="STRING" id="1590841.A0A2R6REX9"/>
<comment type="caution">
    <text evidence="6">The sequence shown here is derived from an EMBL/GenBank/DDBJ whole genome shotgun (WGS) entry which is preliminary data.</text>
</comment>
<dbReference type="PANTHER" id="PTHR22940:SF4">
    <property type="entry name" value="PROTEIN TIMELESS HOMOLOG"/>
    <property type="match status" value="1"/>
</dbReference>
<feature type="domain" description="Timeless N-terminal" evidence="5">
    <location>
        <begin position="25"/>
        <end position="285"/>
    </location>
</feature>
<dbReference type="FunCoup" id="A0A2R6REX9">
    <property type="interactions" value="2679"/>
</dbReference>
<dbReference type="OMA" id="LTRNVAM"/>
<evidence type="ECO:0000256" key="4">
    <source>
        <dbReference type="SAM" id="MobiDB-lite"/>
    </source>
</evidence>
<dbReference type="Gramene" id="PSS28579">
    <property type="protein sequence ID" value="PSS28579"/>
    <property type="gene ID" value="CEY00_Acc03392"/>
</dbReference>
<feature type="region of interest" description="Disordered" evidence="4">
    <location>
        <begin position="548"/>
        <end position="610"/>
    </location>
</feature>
<dbReference type="EMBL" id="NKQK01000006">
    <property type="protein sequence ID" value="PSS28579.1"/>
    <property type="molecule type" value="Genomic_DNA"/>
</dbReference>
<reference evidence="7" key="2">
    <citation type="journal article" date="2018" name="BMC Genomics">
        <title>A manually annotated Actinidia chinensis var. chinensis (kiwifruit) genome highlights the challenges associated with draft genomes and gene prediction in plants.</title>
        <authorList>
            <person name="Pilkington S.M."/>
            <person name="Crowhurst R."/>
            <person name="Hilario E."/>
            <person name="Nardozza S."/>
            <person name="Fraser L."/>
            <person name="Peng Y."/>
            <person name="Gunaseelan K."/>
            <person name="Simpson R."/>
            <person name="Tahir J."/>
            <person name="Deroles S.C."/>
            <person name="Templeton K."/>
            <person name="Luo Z."/>
            <person name="Davy M."/>
            <person name="Cheng C."/>
            <person name="McNeilage M."/>
            <person name="Scaglione D."/>
            <person name="Liu Y."/>
            <person name="Zhang Q."/>
            <person name="Datson P."/>
            <person name="De Silva N."/>
            <person name="Gardiner S.E."/>
            <person name="Bassett H."/>
            <person name="Chagne D."/>
            <person name="McCallum J."/>
            <person name="Dzierzon H."/>
            <person name="Deng C."/>
            <person name="Wang Y.Y."/>
            <person name="Barron L."/>
            <person name="Manako K."/>
            <person name="Bowen J."/>
            <person name="Foster T.M."/>
            <person name="Erridge Z.A."/>
            <person name="Tiffin H."/>
            <person name="Waite C.N."/>
            <person name="Davies K.M."/>
            <person name="Grierson E.P."/>
            <person name="Laing W.A."/>
            <person name="Kirk R."/>
            <person name="Chen X."/>
            <person name="Wood M."/>
            <person name="Montefiori M."/>
            <person name="Brummell D.A."/>
            <person name="Schwinn K.E."/>
            <person name="Catanach A."/>
            <person name="Fullerton C."/>
            <person name="Li D."/>
            <person name="Meiyalaghan S."/>
            <person name="Nieuwenhuizen N."/>
            <person name="Read N."/>
            <person name="Prakash R."/>
            <person name="Hunter D."/>
            <person name="Zhang H."/>
            <person name="McKenzie M."/>
            <person name="Knabel M."/>
            <person name="Harris A."/>
            <person name="Allan A.C."/>
            <person name="Gleave A."/>
            <person name="Chen A."/>
            <person name="Janssen B.J."/>
            <person name="Plunkett B."/>
            <person name="Ampomah-Dwamena C."/>
            <person name="Voogd C."/>
            <person name="Leif D."/>
            <person name="Lafferty D."/>
            <person name="Souleyre E.J.F."/>
            <person name="Varkonyi-Gasic E."/>
            <person name="Gambi F."/>
            <person name="Hanley J."/>
            <person name="Yao J.L."/>
            <person name="Cheung J."/>
            <person name="David K.M."/>
            <person name="Warren B."/>
            <person name="Marsh K."/>
            <person name="Snowden K.C."/>
            <person name="Lin-Wang K."/>
            <person name="Brian L."/>
            <person name="Martinez-Sanchez M."/>
            <person name="Wang M."/>
            <person name="Ileperuma N."/>
            <person name="Macnee N."/>
            <person name="Campin R."/>
            <person name="McAtee P."/>
            <person name="Drummond R.S.M."/>
            <person name="Espley R.V."/>
            <person name="Ireland H.S."/>
            <person name="Wu R."/>
            <person name="Atkinson R.G."/>
            <person name="Karunairetnam S."/>
            <person name="Bulley S."/>
            <person name="Chunkath S."/>
            <person name="Hanley Z."/>
            <person name="Storey R."/>
            <person name="Thrimawithana A.H."/>
            <person name="Thomson S."/>
            <person name="David C."/>
            <person name="Testolin R."/>
            <person name="Huang H."/>
            <person name="Hellens R.P."/>
            <person name="Schaffer R.J."/>
        </authorList>
    </citation>
    <scope>NUCLEOTIDE SEQUENCE [LARGE SCALE GENOMIC DNA]</scope>
    <source>
        <strain evidence="7">cv. Red5</strain>
    </source>
</reference>
<dbReference type="Pfam" id="PF04821">
    <property type="entry name" value="TIMELESS"/>
    <property type="match status" value="1"/>
</dbReference>
<evidence type="ECO:0000256" key="2">
    <source>
        <dbReference type="ARBA" id="ARBA00023242"/>
    </source>
</evidence>
<organism evidence="6 7">
    <name type="scientific">Actinidia chinensis var. chinensis</name>
    <name type="common">Chinese soft-hair kiwi</name>
    <dbReference type="NCBI Taxonomy" id="1590841"/>
    <lineage>
        <taxon>Eukaryota</taxon>
        <taxon>Viridiplantae</taxon>
        <taxon>Streptophyta</taxon>
        <taxon>Embryophyta</taxon>
        <taxon>Tracheophyta</taxon>
        <taxon>Spermatophyta</taxon>
        <taxon>Magnoliopsida</taxon>
        <taxon>eudicotyledons</taxon>
        <taxon>Gunneridae</taxon>
        <taxon>Pentapetalae</taxon>
        <taxon>asterids</taxon>
        <taxon>Ericales</taxon>
        <taxon>Actinidiaceae</taxon>
        <taxon>Actinidia</taxon>
    </lineage>
</organism>
<dbReference type="OrthoDB" id="310853at2759"/>
<dbReference type="GO" id="GO:0006281">
    <property type="term" value="P:DNA repair"/>
    <property type="evidence" value="ECO:0007669"/>
    <property type="project" value="TreeGrafter"/>
</dbReference>
<evidence type="ECO:0000256" key="3">
    <source>
        <dbReference type="ARBA" id="ARBA00023306"/>
    </source>
</evidence>
<feature type="compositionally biased region" description="Basic and acidic residues" evidence="4">
    <location>
        <begin position="1124"/>
        <end position="1145"/>
    </location>
</feature>
<evidence type="ECO:0000313" key="6">
    <source>
        <dbReference type="EMBL" id="PSS28579.1"/>
    </source>
</evidence>
<dbReference type="GO" id="GO:0003677">
    <property type="term" value="F:DNA binding"/>
    <property type="evidence" value="ECO:0007669"/>
    <property type="project" value="TreeGrafter"/>
</dbReference>
<dbReference type="GO" id="GO:0000076">
    <property type="term" value="P:DNA replication checkpoint signaling"/>
    <property type="evidence" value="ECO:0007669"/>
    <property type="project" value="TreeGrafter"/>
</dbReference>
<dbReference type="InParanoid" id="A0A2R6REX9"/>
<evidence type="ECO:0000259" key="5">
    <source>
        <dbReference type="Pfam" id="PF04821"/>
    </source>
</evidence>
<feature type="compositionally biased region" description="Basic and acidic residues" evidence="4">
    <location>
        <begin position="847"/>
        <end position="863"/>
    </location>
</feature>
<sequence length="1214" mass="137969">MEGLSAICAGLGIIEEDEDGNRIGYTKGEYCLDNLKDLLRFLRRDDPQSREVFNQVCKWNIVGKDLIPIFEHCQDDRNLVLNAVKVLVFLTMPVEPTSSNIIQQVEYLWGLKSSITVSDTIPVIVSLLESPLENLESETFTEDDWKLVQLVLTLFRNILAVQDILLHQKAGASATQFLSLRDKFLELLFRENVMDLILVLTQHIGGSCGYLRQDNLLLLETFHYIFMGQEPELIAKAYSKGLKVEGDDKTSINSLRSIMDEEEEKRKLSRLRNLGCYSQFSGTFTRLTMDGSKTLFKGNPCSRSRDTLLKSHKVYRGPLKRMVWDYGRLPSTKDNILELLHGFVNQLLSGGYNVLMQSIREDVEKEHHTIQNSDVVIFFQVAQFITSFQYQKSLFLKPNKEADTLEASTNPHTDSTYFEGNICGPIAASMNESMFLLVISKWRYAYDGLKETNEYKFVAAAGSLMKILIRMLDLVLKVSPEDSREPQTARILLYKLFYDQTDQGMTQFLLNQIKSFDIHKQAKSDLADLVETIHVVIRLMENLQARGTLRVSRKSRKKKSKKMSNDKSDNIDQPSGDHVPIQNEVGCSGHQESAHSSMLSEETTMNPVSDAKEEEIAVPFQVNEPETYELEMPKCKSNLLEMKNKMSGGNTNDLYDGMGDSSSDEQLPATDEVDFKVSTLVSALGNNAIIQSLCWLLKFYKSNSTSTNHYIICMLRKICDDLELSSMLYQLSLLNTFYGILDEQKSNPFKEYENIVLFLTSFIRRMLRKMKSQPLLFVELLFWKARKDCHYINCESLLHEVGNLKRESEKWGSVSKDGEIGSTQGNGWVRRSIADALGDDEADLFNSDERDKQKEEDPREVKIQKVLQRSKGNNGENSDSEGHFERKSEGVSERRKSLVLNEDLEEKIKDLYEKYKNNRHCNRLIAEGLDPNGKVSPVQVSNKLRQLGLRIPSKKRMIQPGAVEGALGSESNLPNKHELKDSSVLRQTMHTRKRVRAFSKDQEMMIRALFEQFKDHKRCSHMIANALDADGIFTAAQVSRKLKQLGLRVSQQKRSEGNIHLRDVDLINSSAESSEDSDNETLISLIKRSKKKKIESDVEVANKNVKEKFSEDNSDEELLGSVLGDEHEQPSGMKIDDSSPDHTADPEAEASSIGREKQVGAIFGDDANHLQYQQLHDELSDQLSDFGDDRAPVASPKGVVSRRKLRVIDFEDDE</sequence>
<evidence type="ECO:0000256" key="1">
    <source>
        <dbReference type="ARBA" id="ARBA00004123"/>
    </source>
</evidence>